<dbReference type="PANTHER" id="PTHR10758:SF1">
    <property type="entry name" value="COP9 SIGNALOSOME COMPLEX SUBUNIT 3"/>
    <property type="match status" value="1"/>
</dbReference>
<reference evidence="5" key="1">
    <citation type="submission" date="2024-02" db="UniProtKB">
        <authorList>
            <consortium name="WormBaseParasite"/>
        </authorList>
    </citation>
    <scope>IDENTIFICATION</scope>
</reference>
<dbReference type="GO" id="GO:0006511">
    <property type="term" value="P:ubiquitin-dependent protein catabolic process"/>
    <property type="evidence" value="ECO:0007669"/>
    <property type="project" value="TreeGrafter"/>
</dbReference>
<dbReference type="PANTHER" id="PTHR10758">
    <property type="entry name" value="26S PROTEASOME NON-ATPASE REGULATORY SUBUNIT 3/COP9 SIGNALOSOME COMPLEX SUBUNIT 3"/>
    <property type="match status" value="1"/>
</dbReference>
<proteinExistence type="predicted"/>
<feature type="compositionally biased region" description="Basic and acidic residues" evidence="2">
    <location>
        <begin position="25"/>
        <end position="36"/>
    </location>
</feature>
<evidence type="ECO:0000256" key="1">
    <source>
        <dbReference type="ARBA" id="ARBA00022490"/>
    </source>
</evidence>
<dbReference type="Pfam" id="PF22788">
    <property type="entry name" value="COP9_hel_rpt"/>
    <property type="match status" value="1"/>
</dbReference>
<feature type="domain" description="COP9 signalosome complex subunit 3 N-terminal helical repeats" evidence="3">
    <location>
        <begin position="77"/>
        <end position="313"/>
    </location>
</feature>
<dbReference type="InterPro" id="IPR055089">
    <property type="entry name" value="COP9_N"/>
</dbReference>
<dbReference type="Proteomes" id="UP000887575">
    <property type="component" value="Unassembled WGS sequence"/>
</dbReference>
<keyword evidence="1" id="KW-0963">Cytoplasm</keyword>
<dbReference type="AlphaFoldDB" id="A0AAF3FEN8"/>
<evidence type="ECO:0000256" key="2">
    <source>
        <dbReference type="SAM" id="MobiDB-lite"/>
    </source>
</evidence>
<evidence type="ECO:0000313" key="4">
    <source>
        <dbReference type="Proteomes" id="UP000887575"/>
    </source>
</evidence>
<organism evidence="4 5">
    <name type="scientific">Mesorhabditis belari</name>
    <dbReference type="NCBI Taxonomy" id="2138241"/>
    <lineage>
        <taxon>Eukaryota</taxon>
        <taxon>Metazoa</taxon>
        <taxon>Ecdysozoa</taxon>
        <taxon>Nematoda</taxon>
        <taxon>Chromadorea</taxon>
        <taxon>Rhabditida</taxon>
        <taxon>Rhabditina</taxon>
        <taxon>Rhabditomorpha</taxon>
        <taxon>Rhabditoidea</taxon>
        <taxon>Rhabditidae</taxon>
        <taxon>Mesorhabditinae</taxon>
        <taxon>Mesorhabditis</taxon>
    </lineage>
</organism>
<dbReference type="InterPro" id="IPR050756">
    <property type="entry name" value="CSN3"/>
</dbReference>
<feature type="region of interest" description="Disordered" evidence="2">
    <location>
        <begin position="1"/>
        <end position="36"/>
    </location>
</feature>
<dbReference type="GO" id="GO:0008180">
    <property type="term" value="C:COP9 signalosome"/>
    <property type="evidence" value="ECO:0007669"/>
    <property type="project" value="TreeGrafter"/>
</dbReference>
<name>A0AAF3FEN8_9BILA</name>
<evidence type="ECO:0000313" key="5">
    <source>
        <dbReference type="WBParaSite" id="MBELARI_LOCUS4357"/>
    </source>
</evidence>
<evidence type="ECO:0000259" key="3">
    <source>
        <dbReference type="Pfam" id="PF22788"/>
    </source>
</evidence>
<dbReference type="WBParaSite" id="MBELARI_LOCUS4357">
    <property type="protein sequence ID" value="MBELARI_LOCUS4357"/>
    <property type="gene ID" value="MBELARI_LOCUS4357"/>
</dbReference>
<accession>A0AAF3FEN8</accession>
<protein>
    <recommendedName>
        <fullName evidence="3">COP9 signalosome complex subunit 3 N-terminal helical repeats domain-containing protein</fullName>
    </recommendedName>
</protein>
<keyword evidence="4" id="KW-1185">Reference proteome</keyword>
<sequence>MNSIDHLNEGIPDVPTPANALVGEGPERQNNENAVERGREAFPAIRAASPAISSNAAGNAQSLEKLFQRMNVLSKEGKWTDLASVIRNHEELMIKRCGDLEQFILTCDPIKHSAAVIFALNVLYDIAEKKSLSSGQERVFDILRNFFISKTYGREQLLSIVDIYCQLFRKLHDYCISTKKYEIGLNVTILGIDAITDTGSGLLTSLHSHLFDLALQADQPGQACGYLEDIKDILNENMISQHISSNYSTNSPHIEYKYVLSYLYYGSEIAYKNKDVNRAIVLLHNLITFPATDIVPMLVTGHKKWFLYQILADKDVTPPAGRSPCLNRVWRQECEPYMKIYNAMQSKENTLAAVNAVLKEHEKVFEKDETTDLINALLVALTERAVLKVAKCFSNIGIQDLVRRAYLKSVEEAKELCEKLSQEGKLTARFENDVVHLQIPAHKVSESAIKKTLQRVEAAKQNLTTVHCSVQCHPIYLSRTLRVSGPGYLDDEGLSMSMAHSQALQKD</sequence>